<evidence type="ECO:0000256" key="7">
    <source>
        <dbReference type="ARBA" id="ARBA00022840"/>
    </source>
</evidence>
<feature type="compositionally biased region" description="Pro residues" evidence="11">
    <location>
        <begin position="341"/>
        <end position="351"/>
    </location>
</feature>
<feature type="domain" description="Protein kinase" evidence="13">
    <location>
        <begin position="532"/>
        <end position="784"/>
    </location>
</feature>
<dbReference type="GO" id="GO:0004674">
    <property type="term" value="F:protein serine/threonine kinase activity"/>
    <property type="evidence" value="ECO:0007669"/>
    <property type="project" value="UniProtKB-KW"/>
</dbReference>
<dbReference type="GO" id="GO:0005524">
    <property type="term" value="F:ATP binding"/>
    <property type="evidence" value="ECO:0007669"/>
    <property type="project" value="UniProtKB-UniRule"/>
</dbReference>
<keyword evidence="6 15" id="KW-0418">Kinase</keyword>
<feature type="region of interest" description="Disordered" evidence="11">
    <location>
        <begin position="1"/>
        <end position="27"/>
    </location>
</feature>
<gene>
    <name evidence="15" type="ORF">OBBRIDRAFT_795187</name>
</gene>
<evidence type="ECO:0000256" key="1">
    <source>
        <dbReference type="ARBA" id="ARBA00008874"/>
    </source>
</evidence>
<dbReference type="PROSITE" id="PS50011">
    <property type="entry name" value="PROTEIN_KINASE_DOM"/>
    <property type="match status" value="1"/>
</dbReference>
<dbReference type="SMART" id="SM00220">
    <property type="entry name" value="S_TKc"/>
    <property type="match status" value="1"/>
</dbReference>
<dbReference type="Proteomes" id="UP000250043">
    <property type="component" value="Unassembled WGS sequence"/>
</dbReference>
<dbReference type="OrthoDB" id="248923at2759"/>
<evidence type="ECO:0000256" key="5">
    <source>
        <dbReference type="ARBA" id="ARBA00022741"/>
    </source>
</evidence>
<name>A0A8E2DHR3_9APHY</name>
<dbReference type="FunFam" id="1.10.510.10:FF:000139">
    <property type="entry name" value="Non-specific serine/threonine protein kinase"/>
    <property type="match status" value="1"/>
</dbReference>
<feature type="region of interest" description="Disordered" evidence="11">
    <location>
        <begin position="242"/>
        <end position="305"/>
    </location>
</feature>
<dbReference type="Gene3D" id="3.30.200.20">
    <property type="entry name" value="Phosphorylase Kinase, domain 1"/>
    <property type="match status" value="1"/>
</dbReference>
<dbReference type="InterPro" id="IPR036936">
    <property type="entry name" value="CRIB_dom_sf"/>
</dbReference>
<protein>
    <recommendedName>
        <fullName evidence="2">non-specific serine/threonine protein kinase</fullName>
        <ecNumber evidence="2">2.7.11.1</ecNumber>
    </recommendedName>
</protein>
<proteinExistence type="inferred from homology"/>
<accession>A0A8E2DHR3</accession>
<evidence type="ECO:0000256" key="9">
    <source>
        <dbReference type="ARBA" id="ARBA00048679"/>
    </source>
</evidence>
<feature type="compositionally biased region" description="Polar residues" evidence="11">
    <location>
        <begin position="249"/>
        <end position="265"/>
    </location>
</feature>
<dbReference type="Pfam" id="PF00786">
    <property type="entry name" value="PBD"/>
    <property type="match status" value="1"/>
</dbReference>
<keyword evidence="7 10" id="KW-0067">ATP-binding</keyword>
<dbReference type="Pfam" id="PF00169">
    <property type="entry name" value="PH"/>
    <property type="match status" value="1"/>
</dbReference>
<feature type="compositionally biased region" description="Pro residues" evidence="11">
    <location>
        <begin position="367"/>
        <end position="382"/>
    </location>
</feature>
<evidence type="ECO:0000256" key="6">
    <source>
        <dbReference type="ARBA" id="ARBA00022777"/>
    </source>
</evidence>
<evidence type="ECO:0000259" key="14">
    <source>
        <dbReference type="PROSITE" id="PS50108"/>
    </source>
</evidence>
<dbReference type="FunFam" id="3.90.810.10:FF:000005">
    <property type="entry name" value="Non-specific serine/threonine protein kinase"/>
    <property type="match status" value="1"/>
</dbReference>
<dbReference type="InterPro" id="IPR000095">
    <property type="entry name" value="CRIB_dom"/>
</dbReference>
<dbReference type="PROSITE" id="PS50108">
    <property type="entry name" value="CRIB"/>
    <property type="match status" value="1"/>
</dbReference>
<dbReference type="PROSITE" id="PS00107">
    <property type="entry name" value="PROTEIN_KINASE_ATP"/>
    <property type="match status" value="1"/>
</dbReference>
<comment type="catalytic activity">
    <reaction evidence="9">
        <text>L-seryl-[protein] + ATP = O-phospho-L-seryl-[protein] + ADP + H(+)</text>
        <dbReference type="Rhea" id="RHEA:17989"/>
        <dbReference type="Rhea" id="RHEA-COMP:9863"/>
        <dbReference type="Rhea" id="RHEA-COMP:11604"/>
        <dbReference type="ChEBI" id="CHEBI:15378"/>
        <dbReference type="ChEBI" id="CHEBI:29999"/>
        <dbReference type="ChEBI" id="CHEBI:30616"/>
        <dbReference type="ChEBI" id="CHEBI:83421"/>
        <dbReference type="ChEBI" id="CHEBI:456216"/>
        <dbReference type="EC" id="2.7.11.1"/>
    </reaction>
</comment>
<feature type="region of interest" description="Disordered" evidence="11">
    <location>
        <begin position="326"/>
        <end position="484"/>
    </location>
</feature>
<dbReference type="Gene3D" id="2.30.29.30">
    <property type="entry name" value="Pleckstrin-homology domain (PH domain)/Phosphotyrosine-binding domain (PTB)"/>
    <property type="match status" value="1"/>
</dbReference>
<feature type="compositionally biased region" description="Pro residues" evidence="11">
    <location>
        <begin position="460"/>
        <end position="469"/>
    </location>
</feature>
<keyword evidence="3" id="KW-0723">Serine/threonine-protein kinase</keyword>
<evidence type="ECO:0000256" key="8">
    <source>
        <dbReference type="ARBA" id="ARBA00047899"/>
    </source>
</evidence>
<comment type="catalytic activity">
    <reaction evidence="8">
        <text>L-threonyl-[protein] + ATP = O-phospho-L-threonyl-[protein] + ADP + H(+)</text>
        <dbReference type="Rhea" id="RHEA:46608"/>
        <dbReference type="Rhea" id="RHEA-COMP:11060"/>
        <dbReference type="Rhea" id="RHEA-COMP:11605"/>
        <dbReference type="ChEBI" id="CHEBI:15378"/>
        <dbReference type="ChEBI" id="CHEBI:30013"/>
        <dbReference type="ChEBI" id="CHEBI:30616"/>
        <dbReference type="ChEBI" id="CHEBI:61977"/>
        <dbReference type="ChEBI" id="CHEBI:456216"/>
        <dbReference type="EC" id="2.7.11.1"/>
    </reaction>
</comment>
<dbReference type="CDD" id="cd06614">
    <property type="entry name" value="STKc_PAK"/>
    <property type="match status" value="1"/>
</dbReference>
<feature type="compositionally biased region" description="Polar residues" evidence="11">
    <location>
        <begin position="437"/>
        <end position="452"/>
    </location>
</feature>
<dbReference type="SMART" id="SM00233">
    <property type="entry name" value="PH"/>
    <property type="match status" value="1"/>
</dbReference>
<feature type="compositionally biased region" description="Low complexity" evidence="11">
    <location>
        <begin position="352"/>
        <end position="366"/>
    </location>
</feature>
<dbReference type="Pfam" id="PF00069">
    <property type="entry name" value="Pkinase"/>
    <property type="match status" value="1"/>
</dbReference>
<keyword evidence="5 10" id="KW-0547">Nucleotide-binding</keyword>
<dbReference type="InterPro" id="IPR001849">
    <property type="entry name" value="PH_domain"/>
</dbReference>
<evidence type="ECO:0000256" key="10">
    <source>
        <dbReference type="PROSITE-ProRule" id="PRU10141"/>
    </source>
</evidence>
<dbReference type="InterPro" id="IPR008271">
    <property type="entry name" value="Ser/Thr_kinase_AS"/>
</dbReference>
<evidence type="ECO:0000256" key="11">
    <source>
        <dbReference type="SAM" id="MobiDB-lite"/>
    </source>
</evidence>
<evidence type="ECO:0000313" key="16">
    <source>
        <dbReference type="Proteomes" id="UP000250043"/>
    </source>
</evidence>
<evidence type="ECO:0000256" key="3">
    <source>
        <dbReference type="ARBA" id="ARBA00022527"/>
    </source>
</evidence>
<dbReference type="CDD" id="cd13279">
    <property type="entry name" value="PH_Cla4_Ste20"/>
    <property type="match status" value="1"/>
</dbReference>
<dbReference type="FunFam" id="3.30.200.20:FF:000705">
    <property type="entry name" value="Non-specific serine/threonine protein kinase"/>
    <property type="match status" value="1"/>
</dbReference>
<organism evidence="15 16">
    <name type="scientific">Obba rivulosa</name>
    <dbReference type="NCBI Taxonomy" id="1052685"/>
    <lineage>
        <taxon>Eukaryota</taxon>
        <taxon>Fungi</taxon>
        <taxon>Dikarya</taxon>
        <taxon>Basidiomycota</taxon>
        <taxon>Agaricomycotina</taxon>
        <taxon>Agaricomycetes</taxon>
        <taxon>Polyporales</taxon>
        <taxon>Gelatoporiaceae</taxon>
        <taxon>Obba</taxon>
    </lineage>
</organism>
<dbReference type="SUPFAM" id="SSF50729">
    <property type="entry name" value="PH domain-like"/>
    <property type="match status" value="1"/>
</dbReference>
<dbReference type="PROSITE" id="PS00108">
    <property type="entry name" value="PROTEIN_KINASE_ST"/>
    <property type="match status" value="1"/>
</dbReference>
<feature type="binding site" evidence="10">
    <location>
        <position position="561"/>
    </location>
    <ligand>
        <name>ATP</name>
        <dbReference type="ChEBI" id="CHEBI:30616"/>
    </ligand>
</feature>
<dbReference type="InterPro" id="IPR011009">
    <property type="entry name" value="Kinase-like_dom_sf"/>
</dbReference>
<dbReference type="InterPro" id="IPR033923">
    <property type="entry name" value="PAK_BD"/>
</dbReference>
<dbReference type="EC" id="2.7.11.1" evidence="2"/>
<dbReference type="EMBL" id="KV722451">
    <property type="protein sequence ID" value="OCH88495.1"/>
    <property type="molecule type" value="Genomic_DNA"/>
</dbReference>
<dbReference type="InterPro" id="IPR011993">
    <property type="entry name" value="PH-like_dom_sf"/>
</dbReference>
<evidence type="ECO:0000256" key="4">
    <source>
        <dbReference type="ARBA" id="ARBA00022679"/>
    </source>
</evidence>
<dbReference type="Gene3D" id="1.10.510.10">
    <property type="entry name" value="Transferase(Phosphotransferase) domain 1"/>
    <property type="match status" value="1"/>
</dbReference>
<sequence>MSYNQVTATSLTPTRPAPAAPVRKGSDVQSALSSSGYASSFSIGTSSPSGSSYATSYSGIGGSPNRNSDTPSGVHIVRSGIVALKEDGLVSWLWRPKWLILKEQTLSIYKNENSPQHQAVINLSDIANIERTDLKPYCLLLETKDKRMYFSLKNDEELYGWQDDIYSRSPLMGVSNPTNFVHKVHVGFDPVSGAFTGLPEAWSKLLTKSAITREDYAKDPQAVLDVLEFYTDHKKREMEELGGFASPRGASSGSSTLSPYDTGSTPRYGGTGLGGAPMKMQDSRPQMKRQESAPSALNDAETGAPLSSSAALARAAELVNGSHAQHASTISAAQSSSTMRPPIPNMTPPALTPTRAAPQRPLLANRPAPPAPHGAAKPPLPDHTPTSADLRARAKAQGPPTETQTSKPGADGQRRDNSLDKPSTSPGRPGIPPAKSSPATSLPISQPASGTAGSLVGPAPVKPLQPKKPSPAKEALEVKVTAPEDKDEGVAAAAAALEKPKEKEKRISTMNEAQIMEKLRSVVSQDDPKTLYSKIRKVGQGASGHVYVAKTLATGKKIAIKEMDLSNQPRKELIVNEILVMKESQHPNIVNFLESYLVKSNELWVVMEYMEGGALTDVIENNTLEEDQISSICLETCKGLGHLHSQSIIHRDIKSDNVLLDAQGHVKITDFGFCAKLTDQKSKRATMVGTPYWMAPEVVKQKEYGAKVDIWSLGIMAIEMIENEPPYLDEEPLKALYLIATNGTPTLKKPETLSRELKSFLSVCLCVDVKSRATADELLEHEFLKKACALSGLAPLLRFRNKNAS</sequence>
<reference evidence="15 16" key="1">
    <citation type="submission" date="2016-07" db="EMBL/GenBank/DDBJ databases">
        <title>Draft genome of the white-rot fungus Obba rivulosa 3A-2.</title>
        <authorList>
            <consortium name="DOE Joint Genome Institute"/>
            <person name="Miettinen O."/>
            <person name="Riley R."/>
            <person name="Acob R."/>
            <person name="Barry K."/>
            <person name="Cullen D."/>
            <person name="De Vries R."/>
            <person name="Hainaut M."/>
            <person name="Hatakka A."/>
            <person name="Henrissat B."/>
            <person name="Hilden K."/>
            <person name="Kuo R."/>
            <person name="Labutti K."/>
            <person name="Lipzen A."/>
            <person name="Makela M.R."/>
            <person name="Sandor L."/>
            <person name="Spatafora J.W."/>
            <person name="Grigoriev I.V."/>
            <person name="Hibbett D.S."/>
        </authorList>
    </citation>
    <scope>NUCLEOTIDE SEQUENCE [LARGE SCALE GENOMIC DNA]</scope>
    <source>
        <strain evidence="15 16">3A-2</strain>
    </source>
</reference>
<dbReference type="InterPro" id="IPR017441">
    <property type="entry name" value="Protein_kinase_ATP_BS"/>
</dbReference>
<dbReference type="SUPFAM" id="SSF56112">
    <property type="entry name" value="Protein kinase-like (PK-like)"/>
    <property type="match status" value="1"/>
</dbReference>
<dbReference type="CDD" id="cd01093">
    <property type="entry name" value="CRIB_PAK_like"/>
    <property type="match status" value="1"/>
</dbReference>
<evidence type="ECO:0000259" key="12">
    <source>
        <dbReference type="PROSITE" id="PS50003"/>
    </source>
</evidence>
<keyword evidence="4" id="KW-0808">Transferase</keyword>
<comment type="similarity">
    <text evidence="1">Belongs to the protein kinase superfamily. STE Ser/Thr protein kinase family. STE20 subfamily.</text>
</comment>
<dbReference type="Gene3D" id="3.90.810.10">
    <property type="entry name" value="CRIB domain"/>
    <property type="match status" value="1"/>
</dbReference>
<dbReference type="InterPro" id="IPR051931">
    <property type="entry name" value="PAK3-like"/>
</dbReference>
<dbReference type="PROSITE" id="PS50003">
    <property type="entry name" value="PH_DOMAIN"/>
    <property type="match status" value="1"/>
</dbReference>
<evidence type="ECO:0000256" key="2">
    <source>
        <dbReference type="ARBA" id="ARBA00012513"/>
    </source>
</evidence>
<dbReference type="SMART" id="SM00285">
    <property type="entry name" value="PBD"/>
    <property type="match status" value="1"/>
</dbReference>
<feature type="domain" description="CRIB" evidence="14">
    <location>
        <begin position="174"/>
        <end position="187"/>
    </location>
</feature>
<dbReference type="PANTHER" id="PTHR45832:SF22">
    <property type="entry name" value="SERINE_THREONINE-PROTEIN KINASE SAMKA-RELATED"/>
    <property type="match status" value="1"/>
</dbReference>
<dbReference type="PANTHER" id="PTHR45832">
    <property type="entry name" value="SERINE/THREONINE-PROTEIN KINASE SAMKA-RELATED-RELATED"/>
    <property type="match status" value="1"/>
</dbReference>
<keyword evidence="16" id="KW-1185">Reference proteome</keyword>
<feature type="compositionally biased region" description="Low complexity" evidence="11">
    <location>
        <begin position="326"/>
        <end position="338"/>
    </location>
</feature>
<evidence type="ECO:0000259" key="13">
    <source>
        <dbReference type="PROSITE" id="PS50011"/>
    </source>
</evidence>
<dbReference type="AlphaFoldDB" id="A0A8E2DHR3"/>
<feature type="domain" description="PH" evidence="12">
    <location>
        <begin position="75"/>
        <end position="170"/>
    </location>
</feature>
<dbReference type="InterPro" id="IPR000719">
    <property type="entry name" value="Prot_kinase_dom"/>
</dbReference>
<evidence type="ECO:0000313" key="15">
    <source>
        <dbReference type="EMBL" id="OCH88495.1"/>
    </source>
</evidence>